<evidence type="ECO:0000259" key="2">
    <source>
        <dbReference type="PROSITE" id="PS50105"/>
    </source>
</evidence>
<dbReference type="GO" id="GO:0009898">
    <property type="term" value="C:cytoplasmic side of plasma membrane"/>
    <property type="evidence" value="ECO:0007669"/>
    <property type="project" value="TreeGrafter"/>
</dbReference>
<dbReference type="GO" id="GO:0007169">
    <property type="term" value="P:cell surface receptor protein tyrosine kinase signaling pathway"/>
    <property type="evidence" value="ECO:0007669"/>
    <property type="project" value="TreeGrafter"/>
</dbReference>
<accession>A0A8C3HB03</accession>
<evidence type="ECO:0000313" key="4">
    <source>
        <dbReference type="Proteomes" id="UP000694380"/>
    </source>
</evidence>
<dbReference type="SUPFAM" id="SSF47769">
    <property type="entry name" value="SAM/Pointed domain"/>
    <property type="match status" value="1"/>
</dbReference>
<evidence type="ECO:0000256" key="1">
    <source>
        <dbReference type="SAM" id="MobiDB-lite"/>
    </source>
</evidence>
<dbReference type="GeneTree" id="ENSGT00390000008161"/>
<dbReference type="PANTHER" id="PTHR20843:SF0">
    <property type="entry name" value="PROTEIN AVEUGLE"/>
    <property type="match status" value="1"/>
</dbReference>
<feature type="region of interest" description="Disordered" evidence="1">
    <location>
        <begin position="115"/>
        <end position="134"/>
    </location>
</feature>
<dbReference type="Proteomes" id="UP000694380">
    <property type="component" value="Unplaced"/>
</dbReference>
<dbReference type="Ensembl" id="ENSCPBT00000017085.1">
    <property type="protein sequence ID" value="ENSCPBP00000014386.1"/>
    <property type="gene ID" value="ENSCPBG00000010711.1"/>
</dbReference>
<dbReference type="PANTHER" id="PTHR20843">
    <property type="entry name" value="STERILE ALPHA MOTIF DOMAIN CONTAINING PROTEIN 10"/>
    <property type="match status" value="1"/>
</dbReference>
<dbReference type="InterPro" id="IPR013761">
    <property type="entry name" value="SAM/pointed_sf"/>
</dbReference>
<dbReference type="InterPro" id="IPR001660">
    <property type="entry name" value="SAM"/>
</dbReference>
<feature type="domain" description="SAM" evidence="2">
    <location>
        <begin position="142"/>
        <end position="208"/>
    </location>
</feature>
<dbReference type="AlphaFoldDB" id="A0A8C3HB03"/>
<reference evidence="3" key="2">
    <citation type="submission" date="2025-09" db="UniProtKB">
        <authorList>
            <consortium name="Ensembl"/>
        </authorList>
    </citation>
    <scope>IDENTIFICATION</scope>
</reference>
<protein>
    <recommendedName>
        <fullName evidence="2">SAM domain-containing protein</fullName>
    </recommendedName>
</protein>
<sequence length="234" mass="24066">MGGLDGCAGSGWHCTIGGQSALGVAAPRGLISPLGSALHALPEELCPLPPRYDHAEEGAWGPPVPLPSCSAGTLLAVTGKQRGGGGGCQGGEPWGWAAAEHGGGVQLGWGEGLRTQRGPAARPQQGPLGHGLAGGRKPVAQWTVSEVCAWLSSRALGAQGPLVQAARSHAISGRALLRLTEGTLQRMGVAPGSQRRQLLQEVLHLRLQQEVQELLDIADGEGPHPGPLQRDCLH</sequence>
<reference evidence="3" key="1">
    <citation type="submission" date="2025-08" db="UniProtKB">
        <authorList>
            <consortium name="Ensembl"/>
        </authorList>
    </citation>
    <scope>IDENTIFICATION</scope>
</reference>
<dbReference type="Gene3D" id="1.10.150.50">
    <property type="entry name" value="Transcription Factor, Ets-1"/>
    <property type="match status" value="1"/>
</dbReference>
<dbReference type="PROSITE" id="PS50105">
    <property type="entry name" value="SAM_DOMAIN"/>
    <property type="match status" value="1"/>
</dbReference>
<evidence type="ECO:0000313" key="3">
    <source>
        <dbReference type="Ensembl" id="ENSCPBP00000014386.1"/>
    </source>
</evidence>
<dbReference type="InterPro" id="IPR052268">
    <property type="entry name" value="SAM_domain-containing_protein"/>
</dbReference>
<keyword evidence="4" id="KW-1185">Reference proteome</keyword>
<organism evidence="3 4">
    <name type="scientific">Chrysemys picta bellii</name>
    <name type="common">Western painted turtle</name>
    <name type="synonym">Emys bellii</name>
    <dbReference type="NCBI Taxonomy" id="8478"/>
    <lineage>
        <taxon>Eukaryota</taxon>
        <taxon>Metazoa</taxon>
        <taxon>Chordata</taxon>
        <taxon>Craniata</taxon>
        <taxon>Vertebrata</taxon>
        <taxon>Euteleostomi</taxon>
        <taxon>Archelosauria</taxon>
        <taxon>Testudinata</taxon>
        <taxon>Testudines</taxon>
        <taxon>Cryptodira</taxon>
        <taxon>Durocryptodira</taxon>
        <taxon>Testudinoidea</taxon>
        <taxon>Emydidae</taxon>
        <taxon>Chrysemys</taxon>
    </lineage>
</organism>
<proteinExistence type="predicted"/>
<name>A0A8C3HB03_CHRPI</name>
<dbReference type="SMART" id="SM00454">
    <property type="entry name" value="SAM"/>
    <property type="match status" value="1"/>
</dbReference>
<dbReference type="Pfam" id="PF07647">
    <property type="entry name" value="SAM_2"/>
    <property type="match status" value="1"/>
</dbReference>